<evidence type="ECO:0000256" key="1">
    <source>
        <dbReference type="ARBA" id="ARBA00004196"/>
    </source>
</evidence>
<evidence type="ECO:0000259" key="5">
    <source>
        <dbReference type="Pfam" id="PF25967"/>
    </source>
</evidence>
<organism evidence="6 7">
    <name type="scientific">Algoriphagus locisalis</name>
    <dbReference type="NCBI Taxonomy" id="305507"/>
    <lineage>
        <taxon>Bacteria</taxon>
        <taxon>Pseudomonadati</taxon>
        <taxon>Bacteroidota</taxon>
        <taxon>Cytophagia</taxon>
        <taxon>Cytophagales</taxon>
        <taxon>Cyclobacteriaceae</taxon>
        <taxon>Algoriphagus</taxon>
    </lineage>
</organism>
<dbReference type="PANTHER" id="PTHR30158">
    <property type="entry name" value="ACRA/E-RELATED COMPONENT OF DRUG EFFLUX TRANSPORTER"/>
    <property type="match status" value="1"/>
</dbReference>
<proteinExistence type="inferred from homology"/>
<dbReference type="AlphaFoldDB" id="A0A1I7DTI1"/>
<dbReference type="SUPFAM" id="SSF111369">
    <property type="entry name" value="HlyD-like secretion proteins"/>
    <property type="match status" value="1"/>
</dbReference>
<evidence type="ECO:0000313" key="7">
    <source>
        <dbReference type="Proteomes" id="UP000199673"/>
    </source>
</evidence>
<dbReference type="RefSeq" id="WP_091697244.1">
    <property type="nucleotide sequence ID" value="NZ_FPBF01000008.1"/>
</dbReference>
<dbReference type="Pfam" id="PF25917">
    <property type="entry name" value="BSH_RND"/>
    <property type="match status" value="1"/>
</dbReference>
<evidence type="ECO:0000256" key="2">
    <source>
        <dbReference type="ARBA" id="ARBA00009477"/>
    </source>
</evidence>
<dbReference type="InterPro" id="IPR006143">
    <property type="entry name" value="RND_pump_MFP"/>
</dbReference>
<feature type="domain" description="Multidrug resistance protein MdtA-like beta-barrel" evidence="4">
    <location>
        <begin position="190"/>
        <end position="270"/>
    </location>
</feature>
<dbReference type="InterPro" id="IPR058626">
    <property type="entry name" value="MdtA-like_b-barrel"/>
</dbReference>
<dbReference type="Proteomes" id="UP000199673">
    <property type="component" value="Unassembled WGS sequence"/>
</dbReference>
<gene>
    <name evidence="6" type="ORF">SAMN04489724_4343</name>
</gene>
<accession>A0A1I7DTI1</accession>
<evidence type="ECO:0000313" key="6">
    <source>
        <dbReference type="EMBL" id="SFU15027.1"/>
    </source>
</evidence>
<dbReference type="Gene3D" id="2.40.420.20">
    <property type="match status" value="1"/>
</dbReference>
<dbReference type="Pfam" id="PF25944">
    <property type="entry name" value="Beta-barrel_RND"/>
    <property type="match status" value="1"/>
</dbReference>
<dbReference type="NCBIfam" id="TIGR01730">
    <property type="entry name" value="RND_mfp"/>
    <property type="match status" value="1"/>
</dbReference>
<dbReference type="PANTHER" id="PTHR30158:SF23">
    <property type="entry name" value="MULTIDRUG RESISTANCE PROTEIN MEXA"/>
    <property type="match status" value="1"/>
</dbReference>
<dbReference type="PROSITE" id="PS51257">
    <property type="entry name" value="PROKAR_LIPOPROTEIN"/>
    <property type="match status" value="1"/>
</dbReference>
<protein>
    <submittedName>
        <fullName evidence="6">Membrane fusion protein, multidrug efflux system</fullName>
    </submittedName>
</protein>
<feature type="domain" description="Multidrug resistance protein MdtA-like barrel-sandwich hybrid" evidence="3">
    <location>
        <begin position="60"/>
        <end position="179"/>
    </location>
</feature>
<dbReference type="Pfam" id="PF25967">
    <property type="entry name" value="RND-MFP_C"/>
    <property type="match status" value="1"/>
</dbReference>
<keyword evidence="7" id="KW-1185">Reference proteome</keyword>
<dbReference type="STRING" id="305507.SAMN04489724_4343"/>
<reference evidence="7" key="1">
    <citation type="submission" date="2016-10" db="EMBL/GenBank/DDBJ databases">
        <authorList>
            <person name="Varghese N."/>
            <person name="Submissions S."/>
        </authorList>
    </citation>
    <scope>NUCLEOTIDE SEQUENCE [LARGE SCALE GENOMIC DNA]</scope>
    <source>
        <strain evidence="7">DSM 23445</strain>
    </source>
</reference>
<dbReference type="GO" id="GO:0030313">
    <property type="term" value="C:cell envelope"/>
    <property type="evidence" value="ECO:0007669"/>
    <property type="project" value="UniProtKB-SubCell"/>
</dbReference>
<name>A0A1I7DTI1_9BACT</name>
<feature type="domain" description="Multidrug resistance protein MdtA-like C-terminal permuted SH3" evidence="5">
    <location>
        <begin position="275"/>
        <end position="334"/>
    </location>
</feature>
<sequence>MKNQILMLLSLCGTLWITSCNSHGEEHHEEEATFQVTSPLTMDTLITKDYVSQIHSIQHIELRAQERGYLQKIYVDEGQFVKKGQIMFKIMPKLYEAEQQSAAAEVDFAEIEYQNTKTLADRNIVAPNELAMAKAKLAKAKAELALAEVHLQFTEIRAPFDGIIGRFLVREGSLLDEGELLSEFSDNSKMWVYYNVPEAEYLEYKAEVKSDDDVIVNLLLANNKYFKYPGVVETIEADFNNETGNIAFRATFPNPDGLLRHGETGNVEMSIPLKDALLIPQKTTFEVLEKKYVYVVDEENKIRSREVTIAAEIPHIYVISAGLEKGDKILLEGLRLVRENEEIHYDFVDPHTALSQLDLYAE</sequence>
<dbReference type="InterPro" id="IPR058627">
    <property type="entry name" value="MdtA-like_C"/>
</dbReference>
<dbReference type="Gene3D" id="2.40.30.170">
    <property type="match status" value="1"/>
</dbReference>
<dbReference type="GO" id="GO:0005886">
    <property type="term" value="C:plasma membrane"/>
    <property type="evidence" value="ECO:0007669"/>
    <property type="project" value="TreeGrafter"/>
</dbReference>
<evidence type="ECO:0000259" key="4">
    <source>
        <dbReference type="Pfam" id="PF25944"/>
    </source>
</evidence>
<dbReference type="GO" id="GO:0022857">
    <property type="term" value="F:transmembrane transporter activity"/>
    <property type="evidence" value="ECO:0007669"/>
    <property type="project" value="InterPro"/>
</dbReference>
<comment type="similarity">
    <text evidence="2">Belongs to the membrane fusion protein (MFP) (TC 8.A.1) family.</text>
</comment>
<comment type="subcellular location">
    <subcellularLocation>
        <location evidence="1">Cell envelope</location>
    </subcellularLocation>
</comment>
<dbReference type="Gene3D" id="1.10.287.470">
    <property type="entry name" value="Helix hairpin bin"/>
    <property type="match status" value="1"/>
</dbReference>
<dbReference type="Gene3D" id="2.40.50.100">
    <property type="match status" value="1"/>
</dbReference>
<dbReference type="EMBL" id="FPBF01000008">
    <property type="protein sequence ID" value="SFU15027.1"/>
    <property type="molecule type" value="Genomic_DNA"/>
</dbReference>
<dbReference type="OrthoDB" id="9801814at2"/>
<dbReference type="InterPro" id="IPR058625">
    <property type="entry name" value="MdtA-like_BSH"/>
</dbReference>
<dbReference type="GO" id="GO:0046677">
    <property type="term" value="P:response to antibiotic"/>
    <property type="evidence" value="ECO:0007669"/>
    <property type="project" value="TreeGrafter"/>
</dbReference>
<evidence type="ECO:0000259" key="3">
    <source>
        <dbReference type="Pfam" id="PF25917"/>
    </source>
</evidence>